<dbReference type="GO" id="GO:0006281">
    <property type="term" value="P:DNA repair"/>
    <property type="evidence" value="ECO:0007669"/>
    <property type="project" value="UniProtKB-KW"/>
</dbReference>
<evidence type="ECO:0000256" key="9">
    <source>
        <dbReference type="ARBA" id="ARBA00023204"/>
    </source>
</evidence>
<keyword evidence="5" id="KW-0479">Metal-binding</keyword>
<dbReference type="EC" id="3.6.1.55" evidence="11"/>
<sequence>MQRKVSVVGAVIINEKNEILCALRSPTMSLPNYWEFPGGKIEEGETPQEALVREIKEEIGCLITVGEQIEEIEHEYADIIVHLVTYKSFIASGTPEALEHRELKWVNVNNLIKLKWAPADLPTVWRLKRELKI</sequence>
<dbReference type="InterPro" id="IPR020084">
    <property type="entry name" value="NUDIX_hydrolase_CS"/>
</dbReference>
<dbReference type="RefSeq" id="WP_001189184.1">
    <property type="nucleotide sequence ID" value="NZ_JAWQCK010000007.1"/>
</dbReference>
<dbReference type="EMBL" id="JAWQCK010000007">
    <property type="protein sequence ID" value="MDW9210163.1"/>
    <property type="molecule type" value="Genomic_DNA"/>
</dbReference>
<name>A0ABD5HZ31_BACTU</name>
<dbReference type="PANTHER" id="PTHR47707:SF1">
    <property type="entry name" value="NUDIX HYDROLASE FAMILY PROTEIN"/>
    <property type="match status" value="1"/>
</dbReference>
<dbReference type="PROSITE" id="PS51462">
    <property type="entry name" value="NUDIX"/>
    <property type="match status" value="1"/>
</dbReference>
<dbReference type="Proteomes" id="UP001272716">
    <property type="component" value="Unassembled WGS sequence"/>
</dbReference>
<evidence type="ECO:0000256" key="7">
    <source>
        <dbReference type="ARBA" id="ARBA00022801"/>
    </source>
</evidence>
<dbReference type="PROSITE" id="PS00893">
    <property type="entry name" value="NUDIX_BOX"/>
    <property type="match status" value="1"/>
</dbReference>
<keyword evidence="6" id="KW-0227">DNA damage</keyword>
<evidence type="ECO:0000256" key="6">
    <source>
        <dbReference type="ARBA" id="ARBA00022763"/>
    </source>
</evidence>
<dbReference type="GO" id="GO:0046872">
    <property type="term" value="F:metal ion binding"/>
    <property type="evidence" value="ECO:0007669"/>
    <property type="project" value="UniProtKB-KW"/>
</dbReference>
<comment type="catalytic activity">
    <reaction evidence="10">
        <text>8-oxo-dGTP + H2O = 8-oxo-dGMP + diphosphate + H(+)</text>
        <dbReference type="Rhea" id="RHEA:31575"/>
        <dbReference type="ChEBI" id="CHEBI:15377"/>
        <dbReference type="ChEBI" id="CHEBI:15378"/>
        <dbReference type="ChEBI" id="CHEBI:33019"/>
        <dbReference type="ChEBI" id="CHEBI:63224"/>
        <dbReference type="ChEBI" id="CHEBI:77896"/>
        <dbReference type="EC" id="3.6.1.55"/>
    </reaction>
</comment>
<evidence type="ECO:0000256" key="8">
    <source>
        <dbReference type="ARBA" id="ARBA00022842"/>
    </source>
</evidence>
<evidence type="ECO:0000256" key="5">
    <source>
        <dbReference type="ARBA" id="ARBA00022723"/>
    </source>
</evidence>
<evidence type="ECO:0000256" key="3">
    <source>
        <dbReference type="ARBA" id="ARBA00022457"/>
    </source>
</evidence>
<evidence type="ECO:0000256" key="1">
    <source>
        <dbReference type="ARBA" id="ARBA00001946"/>
    </source>
</evidence>
<dbReference type="InterPro" id="IPR047127">
    <property type="entry name" value="MutT-like"/>
</dbReference>
<dbReference type="GO" id="GO:0006260">
    <property type="term" value="P:DNA replication"/>
    <property type="evidence" value="ECO:0007669"/>
    <property type="project" value="UniProtKB-KW"/>
</dbReference>
<comment type="similarity">
    <text evidence="2 12">Belongs to the Nudix hydrolase family.</text>
</comment>
<dbReference type="GO" id="GO:0035539">
    <property type="term" value="F:8-oxo-7,8-dihydrodeoxyguanosine triphosphate pyrophosphatase activity"/>
    <property type="evidence" value="ECO:0007669"/>
    <property type="project" value="UniProtKB-EC"/>
</dbReference>
<keyword evidence="3" id="KW-0515">Mutator protein</keyword>
<evidence type="ECO:0000256" key="10">
    <source>
        <dbReference type="ARBA" id="ARBA00035861"/>
    </source>
</evidence>
<dbReference type="InterPro" id="IPR015797">
    <property type="entry name" value="NUDIX_hydrolase-like_dom_sf"/>
</dbReference>
<evidence type="ECO:0000259" key="13">
    <source>
        <dbReference type="PROSITE" id="PS51462"/>
    </source>
</evidence>
<feature type="domain" description="Nudix hydrolase" evidence="13">
    <location>
        <begin position="3"/>
        <end position="128"/>
    </location>
</feature>
<dbReference type="CDD" id="cd03425">
    <property type="entry name" value="NUDIX_MutT_NudA_like"/>
    <property type="match status" value="1"/>
</dbReference>
<dbReference type="PRINTS" id="PR00502">
    <property type="entry name" value="NUDIXFAMILY"/>
</dbReference>
<evidence type="ECO:0000256" key="4">
    <source>
        <dbReference type="ARBA" id="ARBA00022705"/>
    </source>
</evidence>
<proteinExistence type="inferred from homology"/>
<evidence type="ECO:0000313" key="14">
    <source>
        <dbReference type="EMBL" id="MDW9210163.1"/>
    </source>
</evidence>
<keyword evidence="9" id="KW-0234">DNA repair</keyword>
<dbReference type="PANTHER" id="PTHR47707">
    <property type="entry name" value="8-OXO-DGTP DIPHOSPHATASE"/>
    <property type="match status" value="1"/>
</dbReference>
<evidence type="ECO:0000313" key="15">
    <source>
        <dbReference type="Proteomes" id="UP001272716"/>
    </source>
</evidence>
<evidence type="ECO:0000256" key="2">
    <source>
        <dbReference type="ARBA" id="ARBA00005582"/>
    </source>
</evidence>
<organism evidence="14 15">
    <name type="scientific">Bacillus thuringiensis serovar toumanoffi</name>
    <dbReference type="NCBI Taxonomy" id="180862"/>
    <lineage>
        <taxon>Bacteria</taxon>
        <taxon>Bacillati</taxon>
        <taxon>Bacillota</taxon>
        <taxon>Bacilli</taxon>
        <taxon>Bacillales</taxon>
        <taxon>Bacillaceae</taxon>
        <taxon>Bacillus</taxon>
        <taxon>Bacillus cereus group</taxon>
    </lineage>
</organism>
<keyword evidence="7 12" id="KW-0378">Hydrolase</keyword>
<dbReference type="SUPFAM" id="SSF55811">
    <property type="entry name" value="Nudix"/>
    <property type="match status" value="1"/>
</dbReference>
<comment type="caution">
    <text evidence="14">The sequence shown here is derived from an EMBL/GenBank/DDBJ whole genome shotgun (WGS) entry which is preliminary data.</text>
</comment>
<evidence type="ECO:0000256" key="11">
    <source>
        <dbReference type="ARBA" id="ARBA00038905"/>
    </source>
</evidence>
<dbReference type="Pfam" id="PF00293">
    <property type="entry name" value="NUDIX"/>
    <property type="match status" value="1"/>
</dbReference>
<evidence type="ECO:0000256" key="12">
    <source>
        <dbReference type="RuleBase" id="RU003476"/>
    </source>
</evidence>
<reference evidence="14 15" key="1">
    <citation type="submission" date="2023-10" db="EMBL/GenBank/DDBJ databases">
        <title>Draft Genome Sequence of Bacillus thuringiensis serovar. toumanoffi 4059: Identification of a Novel Cry Protein Candidate.</title>
        <authorList>
            <person name="Murdoch R.W."/>
            <person name="Gemler B."/>
            <person name="Heater B.S."/>
        </authorList>
    </citation>
    <scope>NUCLEOTIDE SEQUENCE [LARGE SCALE GENOMIC DNA]</scope>
    <source>
        <strain evidence="14 15">4059</strain>
    </source>
</reference>
<dbReference type="InterPro" id="IPR020476">
    <property type="entry name" value="Nudix_hydrolase"/>
</dbReference>
<dbReference type="Gene3D" id="3.90.79.10">
    <property type="entry name" value="Nucleoside Triphosphate Pyrophosphohydrolase"/>
    <property type="match status" value="1"/>
</dbReference>
<keyword evidence="8" id="KW-0460">Magnesium</keyword>
<keyword evidence="4" id="KW-0235">DNA replication</keyword>
<dbReference type="AlphaFoldDB" id="A0ABD5HZ31"/>
<accession>A0ABD5HZ31</accession>
<comment type="cofactor">
    <cofactor evidence="1">
        <name>Mg(2+)</name>
        <dbReference type="ChEBI" id="CHEBI:18420"/>
    </cofactor>
</comment>
<gene>
    <name evidence="14" type="ORF">BTTOUR_15600</name>
</gene>
<dbReference type="InterPro" id="IPR000086">
    <property type="entry name" value="NUDIX_hydrolase_dom"/>
</dbReference>
<protein>
    <recommendedName>
        <fullName evidence="11">8-oxo-dGTP diphosphatase</fullName>
        <ecNumber evidence="11">3.6.1.55</ecNumber>
    </recommendedName>
</protein>